<gene>
    <name evidence="1" type="ORF">RCG21_32155</name>
</gene>
<dbReference type="AlphaFoldDB" id="A0AA90TWM4"/>
<accession>A0AA90TWM4</accession>
<keyword evidence="2" id="KW-1185">Reference proteome</keyword>
<comment type="caution">
    <text evidence="1">The sequence shown here is derived from an EMBL/GenBank/DDBJ whole genome shotgun (WGS) entry which is preliminary data.</text>
</comment>
<evidence type="ECO:0000313" key="2">
    <source>
        <dbReference type="Proteomes" id="UP001178888"/>
    </source>
</evidence>
<name>A0AA90TWM4_9BACI</name>
<protein>
    <submittedName>
        <fullName evidence="1">Uncharacterized protein</fullName>
    </submittedName>
</protein>
<evidence type="ECO:0000313" key="1">
    <source>
        <dbReference type="EMBL" id="MDQ6600853.1"/>
    </source>
</evidence>
<dbReference type="RefSeq" id="WP_308914485.1">
    <property type="nucleotide sequence ID" value="NZ_JAVGVR010000002.1"/>
</dbReference>
<dbReference type="Proteomes" id="UP001178888">
    <property type="component" value="Unassembled WGS sequence"/>
</dbReference>
<sequence>MGGRKLDESNVDEFIEDLRTRTNGTYIHQGVAFNKNCRRQMALLKRALLDSSSFSGLIKEMLAIRYHDGEGRPIQDGHINENNLESKDKPIIKKQNDFSGWV</sequence>
<dbReference type="EMBL" id="JAVGVR010000002">
    <property type="protein sequence ID" value="MDQ6600853.1"/>
    <property type="molecule type" value="Genomic_DNA"/>
</dbReference>
<reference evidence="1" key="1">
    <citation type="submission" date="2023-08" db="EMBL/GenBank/DDBJ databases">
        <title>Nitrogen cycling bacteria in agricultural field soils.</title>
        <authorList>
            <person name="Jang J."/>
        </authorList>
    </citation>
    <scope>NUCLEOTIDE SEQUENCE</scope>
    <source>
        <strain evidence="1">PS3-36</strain>
    </source>
</reference>
<proteinExistence type="predicted"/>
<organism evidence="1 2">
    <name type="scientific">Bacillus salipaludis</name>
    <dbReference type="NCBI Taxonomy" id="2547811"/>
    <lineage>
        <taxon>Bacteria</taxon>
        <taxon>Bacillati</taxon>
        <taxon>Bacillota</taxon>
        <taxon>Bacilli</taxon>
        <taxon>Bacillales</taxon>
        <taxon>Bacillaceae</taxon>
        <taxon>Bacillus</taxon>
    </lineage>
</organism>